<evidence type="ECO:0000313" key="2">
    <source>
        <dbReference type="Proteomes" id="UP000799118"/>
    </source>
</evidence>
<accession>A0A6A4GH68</accession>
<gene>
    <name evidence="1" type="ORF">BT96DRAFT_1007806</name>
</gene>
<name>A0A6A4GH68_9AGAR</name>
<dbReference type="EMBL" id="ML770095">
    <property type="protein sequence ID" value="KAE9384693.1"/>
    <property type="molecule type" value="Genomic_DNA"/>
</dbReference>
<keyword evidence="2" id="KW-1185">Reference proteome</keyword>
<evidence type="ECO:0000313" key="1">
    <source>
        <dbReference type="EMBL" id="KAE9384693.1"/>
    </source>
</evidence>
<dbReference type="AlphaFoldDB" id="A0A6A4GH68"/>
<sequence length="157" mass="17401">MQSITLTVIIHAHPHLQTIQPLSNKKLYDSLRRRVPKKHSLQVLESFLRASRGEPTLYAACPTFLSLYLELTPCSSTTQSPTMLTDSKLFVPPRPSPRLLLSSSDVISSTSVCVFPDTPATKDEEGRTNINSVSDKGFLEKASEKSFASLFTDSVKF</sequence>
<dbReference type="Proteomes" id="UP000799118">
    <property type="component" value="Unassembled WGS sequence"/>
</dbReference>
<protein>
    <submittedName>
        <fullName evidence="1">Uncharacterized protein</fullName>
    </submittedName>
</protein>
<reference evidence="1" key="1">
    <citation type="journal article" date="2019" name="Environ. Microbiol.">
        <title>Fungal ecological strategies reflected in gene transcription - a case study of two litter decomposers.</title>
        <authorList>
            <person name="Barbi F."/>
            <person name="Kohler A."/>
            <person name="Barry K."/>
            <person name="Baskaran P."/>
            <person name="Daum C."/>
            <person name="Fauchery L."/>
            <person name="Ihrmark K."/>
            <person name="Kuo A."/>
            <person name="LaButti K."/>
            <person name="Lipzen A."/>
            <person name="Morin E."/>
            <person name="Grigoriev I.V."/>
            <person name="Henrissat B."/>
            <person name="Lindahl B."/>
            <person name="Martin F."/>
        </authorList>
    </citation>
    <scope>NUCLEOTIDE SEQUENCE</scope>
    <source>
        <strain evidence="1">JB14</strain>
    </source>
</reference>
<proteinExistence type="predicted"/>
<organism evidence="1 2">
    <name type="scientific">Gymnopus androsaceus JB14</name>
    <dbReference type="NCBI Taxonomy" id="1447944"/>
    <lineage>
        <taxon>Eukaryota</taxon>
        <taxon>Fungi</taxon>
        <taxon>Dikarya</taxon>
        <taxon>Basidiomycota</taxon>
        <taxon>Agaricomycotina</taxon>
        <taxon>Agaricomycetes</taxon>
        <taxon>Agaricomycetidae</taxon>
        <taxon>Agaricales</taxon>
        <taxon>Marasmiineae</taxon>
        <taxon>Omphalotaceae</taxon>
        <taxon>Gymnopus</taxon>
    </lineage>
</organism>